<proteinExistence type="predicted"/>
<dbReference type="RefSeq" id="WP_146165955.1">
    <property type="nucleotide sequence ID" value="NZ_QANS01000003.1"/>
</dbReference>
<keyword evidence="3" id="KW-1185">Reference proteome</keyword>
<name>A0A2T5MFK8_9GAMM</name>
<evidence type="ECO:0000313" key="2">
    <source>
        <dbReference type="EMBL" id="PTU31354.1"/>
    </source>
</evidence>
<protein>
    <submittedName>
        <fullName evidence="2">Uncharacterized protein</fullName>
    </submittedName>
</protein>
<evidence type="ECO:0000256" key="1">
    <source>
        <dbReference type="SAM" id="MobiDB-lite"/>
    </source>
</evidence>
<evidence type="ECO:0000313" key="3">
    <source>
        <dbReference type="Proteomes" id="UP000244248"/>
    </source>
</evidence>
<feature type="region of interest" description="Disordered" evidence="1">
    <location>
        <begin position="693"/>
        <end position="712"/>
    </location>
</feature>
<dbReference type="AlphaFoldDB" id="A0A2T5MFK8"/>
<organism evidence="2 3">
    <name type="scientific">Stenotrophobium rhamnosiphilum</name>
    <dbReference type="NCBI Taxonomy" id="2029166"/>
    <lineage>
        <taxon>Bacteria</taxon>
        <taxon>Pseudomonadati</taxon>
        <taxon>Pseudomonadota</taxon>
        <taxon>Gammaproteobacteria</taxon>
        <taxon>Nevskiales</taxon>
        <taxon>Nevskiaceae</taxon>
        <taxon>Stenotrophobium</taxon>
    </lineage>
</organism>
<reference evidence="2 3" key="1">
    <citation type="submission" date="2018-04" db="EMBL/GenBank/DDBJ databases">
        <title>Novel species isolated from glacier.</title>
        <authorList>
            <person name="Liu Q."/>
            <person name="Xin Y.-H."/>
        </authorList>
    </citation>
    <scope>NUCLEOTIDE SEQUENCE [LARGE SCALE GENOMIC DNA]</scope>
    <source>
        <strain evidence="2 3">GT1R17</strain>
    </source>
</reference>
<comment type="caution">
    <text evidence="2">The sequence shown here is derived from an EMBL/GenBank/DDBJ whole genome shotgun (WGS) entry which is preliminary data.</text>
</comment>
<gene>
    <name evidence="2" type="ORF">CJD38_08400</name>
</gene>
<sequence>MASASVVSAGAPEAINKYTGKVIPNGSTLLVWTGDGCSTPVCNPTSSQDFLAVIDAEPNSRTFGNVIWTAELTNILASNVAGNILGILGSDSHNDPHHMLSYTSYISGGGDGLTAGHKYTFAGGVISKNVFRFDITSVRNIGKADVAVCGTQPSRSSLTDDFIVMPSQGPNHKILYTYMSNYVYGPGGTVTEIDPGRTAPTLLGGICQPSVPGVIPLLQSVEQGGLIGCLGGLDYVDDSPLLGHVGITEYSACVQANQPRNPTGYTSYPDKRAQRAYNQGVFYFGNKDAGIEALPHGMGLTYDGKYLVHSDYAVAASIGAAAINGALRGLCNQESLIPGAPSLDPGPLGICGSSFGSSVRVYKTSESYTHGKTQDSLSKSNIFPSNPYIRSVSAVPDGPREELVVFHEENEGLMAFGLPHQSHHCSNQKGWVNLGDPSYDRAVTPAGVGANSGSNIGVADCTEDKSNFIPHDGAFTAAMCGGVLYYSPDITIPGNQTNVFGGKGPYWRAVYDVGPCTGVSYFSITDDDRWLILPIAGIESPASVDPVGAVEFDRDYPREHSRRVLTVDIRPLLAKGRANTPETAIRCDFPPPDSSRVSKNTLGIKATRADLSSGISGKFNVLRHNNEADDCPRVRGSIGQFETGPTGIGAATTESSNSSQLGVGYIRLAQVLQEVEGGSLSNVILNNAQVGGEPSGTGGAPGSGNLNSPQNLYTHGGPHFTIVDRIGYQSTPSGTGGYLDLTPIKTANGLGLPRNAVVGQPAASGVERYAFIQYFVELNHVPLPGTGSDGDRTICLAKVDRRTGASVLDTSFTDEILGTPCLDFDSAARDGWLWPGSRGQKGAAKPHAAIFERDGAALFGPGYYPAKPVVLH</sequence>
<dbReference type="Proteomes" id="UP000244248">
    <property type="component" value="Unassembled WGS sequence"/>
</dbReference>
<accession>A0A2T5MFK8</accession>
<dbReference type="EMBL" id="QANS01000003">
    <property type="protein sequence ID" value="PTU31354.1"/>
    <property type="molecule type" value="Genomic_DNA"/>
</dbReference>
<feature type="compositionally biased region" description="Gly residues" evidence="1">
    <location>
        <begin position="693"/>
        <end position="702"/>
    </location>
</feature>